<dbReference type="EMBL" id="NAJO01000002">
    <property type="protein sequence ID" value="OQO14302.1"/>
    <property type="molecule type" value="Genomic_DNA"/>
</dbReference>
<keyword evidence="2" id="KW-0472">Membrane</keyword>
<keyword evidence="4" id="KW-1185">Reference proteome</keyword>
<dbReference type="PANTHER" id="PTHR37852:SF1">
    <property type="entry name" value="HIG1 DOMAIN-CONTAINING PROTEIN"/>
    <property type="match status" value="1"/>
</dbReference>
<accession>A0A1V8TT01</accession>
<evidence type="ECO:0000256" key="1">
    <source>
        <dbReference type="SAM" id="MobiDB-lite"/>
    </source>
</evidence>
<evidence type="ECO:0000256" key="2">
    <source>
        <dbReference type="SAM" id="Phobius"/>
    </source>
</evidence>
<feature type="transmembrane region" description="Helical" evidence="2">
    <location>
        <begin position="165"/>
        <end position="187"/>
    </location>
</feature>
<reference evidence="4" key="1">
    <citation type="submission" date="2017-03" db="EMBL/GenBank/DDBJ databases">
        <title>Genomes of endolithic fungi from Antarctica.</title>
        <authorList>
            <person name="Coleine C."/>
            <person name="Masonjones S."/>
            <person name="Stajich J.E."/>
        </authorList>
    </citation>
    <scope>NUCLEOTIDE SEQUENCE [LARGE SCALE GENOMIC DNA]</scope>
    <source>
        <strain evidence="4">CCFEE 5527</strain>
    </source>
</reference>
<organism evidence="3 4">
    <name type="scientific">Cryoendolithus antarcticus</name>
    <dbReference type="NCBI Taxonomy" id="1507870"/>
    <lineage>
        <taxon>Eukaryota</taxon>
        <taxon>Fungi</taxon>
        <taxon>Dikarya</taxon>
        <taxon>Ascomycota</taxon>
        <taxon>Pezizomycotina</taxon>
        <taxon>Dothideomycetes</taxon>
        <taxon>Dothideomycetidae</taxon>
        <taxon>Cladosporiales</taxon>
        <taxon>Cladosporiaceae</taxon>
        <taxon>Cryoendolithus</taxon>
    </lineage>
</organism>
<keyword evidence="2" id="KW-1133">Transmembrane helix</keyword>
<evidence type="ECO:0000313" key="4">
    <source>
        <dbReference type="Proteomes" id="UP000192596"/>
    </source>
</evidence>
<sequence>MADDVAVDNPLTPAERAQLQNDWYQQRLSLPIALRLPLYLSISSLTGFGLGIIHGTRETGKNAHRLPTTQAGWYLYHKSKNYVSLLGGLKEGFRMGGRLALWTGLFAGMEQGIDRFRSVAYRTFLAQPAVEPLPPRGSPAREVERRRRITERREREAERERSNDFLSTAFAGLGTAGAFSLVNGFPLPTFRRIAMMGLKAGFAFGLLQDAVSMARGRRLGYVEWIRSQLGREKIEDNLAVGSSAG</sequence>
<keyword evidence="2" id="KW-0812">Transmembrane</keyword>
<protein>
    <submittedName>
        <fullName evidence="3">Uncharacterized protein</fullName>
    </submittedName>
</protein>
<dbReference type="Proteomes" id="UP000192596">
    <property type="component" value="Unassembled WGS sequence"/>
</dbReference>
<dbReference type="PANTHER" id="PTHR37852">
    <property type="entry name" value="YALI0B21208P"/>
    <property type="match status" value="1"/>
</dbReference>
<dbReference type="AlphaFoldDB" id="A0A1V8TT01"/>
<feature type="compositionally biased region" description="Basic and acidic residues" evidence="1">
    <location>
        <begin position="139"/>
        <end position="160"/>
    </location>
</feature>
<dbReference type="InParanoid" id="A0A1V8TT01"/>
<comment type="caution">
    <text evidence="3">The sequence shown here is derived from an EMBL/GenBank/DDBJ whole genome shotgun (WGS) entry which is preliminary data.</text>
</comment>
<dbReference type="OrthoDB" id="5584028at2759"/>
<evidence type="ECO:0000313" key="3">
    <source>
        <dbReference type="EMBL" id="OQO14302.1"/>
    </source>
</evidence>
<feature type="transmembrane region" description="Helical" evidence="2">
    <location>
        <begin position="36"/>
        <end position="55"/>
    </location>
</feature>
<proteinExistence type="predicted"/>
<name>A0A1V8TT01_9PEZI</name>
<gene>
    <name evidence="3" type="ORF">B0A48_01178</name>
</gene>
<dbReference type="STRING" id="1507870.A0A1V8TT01"/>
<feature type="region of interest" description="Disordered" evidence="1">
    <location>
        <begin position="132"/>
        <end position="160"/>
    </location>
</feature>